<evidence type="ECO:0000313" key="1">
    <source>
        <dbReference type="EMBL" id="MPN52278.1"/>
    </source>
</evidence>
<dbReference type="AlphaFoldDB" id="A0A645ILV9"/>
<reference evidence="1" key="1">
    <citation type="submission" date="2019-08" db="EMBL/GenBank/DDBJ databases">
        <authorList>
            <person name="Kucharzyk K."/>
            <person name="Murdoch R.W."/>
            <person name="Higgins S."/>
            <person name="Loffler F."/>
        </authorList>
    </citation>
    <scope>NUCLEOTIDE SEQUENCE</scope>
</reference>
<sequence>MTRRSFVFAKPEQRDSPASAAKFRNKLICTGGGKTRKQNGIGGEAMRFTDGSRDAVRQWYKRLEHKKSGPPRLLLMLS</sequence>
<gene>
    <name evidence="1" type="ORF">SDC9_199934</name>
</gene>
<accession>A0A645ILV9</accession>
<dbReference type="EMBL" id="VSSQ01118234">
    <property type="protein sequence ID" value="MPN52278.1"/>
    <property type="molecule type" value="Genomic_DNA"/>
</dbReference>
<name>A0A645ILV9_9ZZZZ</name>
<proteinExistence type="predicted"/>
<protein>
    <submittedName>
        <fullName evidence="1">Uncharacterized protein</fullName>
    </submittedName>
</protein>
<organism evidence="1">
    <name type="scientific">bioreactor metagenome</name>
    <dbReference type="NCBI Taxonomy" id="1076179"/>
    <lineage>
        <taxon>unclassified sequences</taxon>
        <taxon>metagenomes</taxon>
        <taxon>ecological metagenomes</taxon>
    </lineage>
</organism>
<comment type="caution">
    <text evidence="1">The sequence shown here is derived from an EMBL/GenBank/DDBJ whole genome shotgun (WGS) entry which is preliminary data.</text>
</comment>